<accession>A0A8T1VIL7</accession>
<dbReference type="AlphaFoldDB" id="A0A8T1VIL7"/>
<dbReference type="Proteomes" id="UP000694044">
    <property type="component" value="Unassembled WGS sequence"/>
</dbReference>
<evidence type="ECO:0000256" key="1">
    <source>
        <dbReference type="SAM" id="MobiDB-lite"/>
    </source>
</evidence>
<reference evidence="2" key="1">
    <citation type="submission" date="2021-02" db="EMBL/GenBank/DDBJ databases">
        <authorList>
            <person name="Palmer J.M."/>
        </authorList>
    </citation>
    <scope>NUCLEOTIDE SEQUENCE</scope>
    <source>
        <strain evidence="2">SCRP734</strain>
    </source>
</reference>
<feature type="compositionally biased region" description="Polar residues" evidence="1">
    <location>
        <begin position="30"/>
        <end position="39"/>
    </location>
</feature>
<comment type="caution">
    <text evidence="2">The sequence shown here is derived from an EMBL/GenBank/DDBJ whole genome shotgun (WGS) entry which is preliminary data.</text>
</comment>
<feature type="region of interest" description="Disordered" evidence="1">
    <location>
        <begin position="1"/>
        <end position="56"/>
    </location>
</feature>
<sequence>MPELRQSKRSGKSSFRTRSSSTTPTRRSLGFSSPPTASAVSLRPPSLSPAHDEPPTDRVLTFLQSARDRNVPVRFGKWSSEEDAYLAKLIWLFESGLVADMEPKASLRSFLALMLNCCPMRISKKQMHGHSFVGKTKYAPRASKMTQQQYEQLCYEVWALRDGFLKAWAKQEYARRSSSVRPDDTSFQSWYDNVLALVPTPKLAKRSSLKECKKKRRIESLDELKLQVQHAKRQELDMAAKIRPVALEQEQVQEPERETSQVAETSQIEMLEPVEILPLEPALTPPESVLLTSYNTAVTALPTAYCSETVSMGDWLATSDRGCAVAQWTDWQSASHVGEARYTYCEDQVQVSVHLADQQTSAAELSMMRRSSRLIIDFGAPSGWHTGEEPKRTSFMDYSQWPDSDLTEELAMQTEPGIFGWDDSTPAAPMAYSPPMNFL</sequence>
<evidence type="ECO:0000313" key="2">
    <source>
        <dbReference type="EMBL" id="KAG7381052.1"/>
    </source>
</evidence>
<keyword evidence="3" id="KW-1185">Reference proteome</keyword>
<protein>
    <submittedName>
        <fullName evidence="2">Uncharacterized protein</fullName>
    </submittedName>
</protein>
<dbReference type="PANTHER" id="PTHR35213:SF3">
    <property type="entry name" value="MYB-LIKE DOMAIN-CONTAINING PROTEIN"/>
    <property type="match status" value="1"/>
</dbReference>
<gene>
    <name evidence="2" type="ORF">PHYPSEUDO_006486</name>
</gene>
<evidence type="ECO:0000313" key="3">
    <source>
        <dbReference type="Proteomes" id="UP000694044"/>
    </source>
</evidence>
<dbReference type="PANTHER" id="PTHR35213">
    <property type="entry name" value="RING-TYPE DOMAIN-CONTAINING PROTEIN-RELATED"/>
    <property type="match status" value="1"/>
</dbReference>
<organism evidence="2 3">
    <name type="scientific">Phytophthora pseudosyringae</name>
    <dbReference type="NCBI Taxonomy" id="221518"/>
    <lineage>
        <taxon>Eukaryota</taxon>
        <taxon>Sar</taxon>
        <taxon>Stramenopiles</taxon>
        <taxon>Oomycota</taxon>
        <taxon>Peronosporomycetes</taxon>
        <taxon>Peronosporales</taxon>
        <taxon>Peronosporaceae</taxon>
        <taxon>Phytophthora</taxon>
    </lineage>
</organism>
<proteinExistence type="predicted"/>
<dbReference type="EMBL" id="JAGDFM010000263">
    <property type="protein sequence ID" value="KAG7381052.1"/>
    <property type="molecule type" value="Genomic_DNA"/>
</dbReference>
<name>A0A8T1VIL7_9STRA</name>
<dbReference type="OrthoDB" id="206902at2759"/>
<feature type="compositionally biased region" description="Low complexity" evidence="1">
    <location>
        <begin position="12"/>
        <end position="28"/>
    </location>
</feature>